<evidence type="ECO:0000256" key="5">
    <source>
        <dbReference type="RuleBase" id="RU000660"/>
    </source>
</evidence>
<reference evidence="7" key="2">
    <citation type="submission" date="2015-06" db="EMBL/GenBank/DDBJ databases">
        <title>Complete genome sequence of Spiroplasma eriocheiris TDA-040725-5 (DSM 21848).</title>
        <authorList>
            <person name="Lo W.-S."/>
            <person name="Kuo C.-H."/>
        </authorList>
    </citation>
    <scope>NUCLEOTIDE SEQUENCE [LARGE SCALE GENOMIC DNA]</scope>
    <source>
        <strain evidence="7">TDA-040725-5</strain>
    </source>
</reference>
<name>A0A0H3XHQ8_9MOLU</name>
<dbReference type="PANTHER" id="PTHR14413:SF16">
    <property type="entry name" value="LARGE RIBOSOMAL SUBUNIT PROTEIN BL17M"/>
    <property type="match status" value="1"/>
</dbReference>
<evidence type="ECO:0000313" key="7">
    <source>
        <dbReference type="Proteomes" id="UP000035661"/>
    </source>
</evidence>
<dbReference type="InterPro" id="IPR036373">
    <property type="entry name" value="Ribosomal_bL17_sf"/>
</dbReference>
<organism evidence="6 7">
    <name type="scientific">Spiroplasma eriocheiris</name>
    <dbReference type="NCBI Taxonomy" id="315358"/>
    <lineage>
        <taxon>Bacteria</taxon>
        <taxon>Bacillati</taxon>
        <taxon>Mycoplasmatota</taxon>
        <taxon>Mollicutes</taxon>
        <taxon>Entomoplasmatales</taxon>
        <taxon>Spiroplasmataceae</taxon>
        <taxon>Spiroplasma</taxon>
    </lineage>
</organism>
<dbReference type="Proteomes" id="UP000035661">
    <property type="component" value="Chromosome"/>
</dbReference>
<dbReference type="InterPro" id="IPR000456">
    <property type="entry name" value="Ribosomal_bL17"/>
</dbReference>
<keyword evidence="2 4" id="KW-0689">Ribosomal protein</keyword>
<dbReference type="GO" id="GO:0022625">
    <property type="term" value="C:cytosolic large ribosomal subunit"/>
    <property type="evidence" value="ECO:0007669"/>
    <property type="project" value="TreeGrafter"/>
</dbReference>
<dbReference type="NCBIfam" id="TIGR00059">
    <property type="entry name" value="L17"/>
    <property type="match status" value="1"/>
</dbReference>
<dbReference type="GO" id="GO:0006412">
    <property type="term" value="P:translation"/>
    <property type="evidence" value="ECO:0007669"/>
    <property type="project" value="UniProtKB-UniRule"/>
</dbReference>
<protein>
    <recommendedName>
        <fullName evidence="4">Large ribosomal subunit protein bL17</fullName>
    </recommendedName>
</protein>
<dbReference type="InterPro" id="IPR047859">
    <property type="entry name" value="Ribosomal_bL17_CS"/>
</dbReference>
<dbReference type="RefSeq" id="WP_047791160.1">
    <property type="nucleotide sequence ID" value="NZ_CP011856.1"/>
</dbReference>
<sequence>MSYQQKRGKNTSWRNGLMRNLAAELIINERLEVTETRAKELRRHVDKLITLGKRQDLHARRRAASFLRDIEANEKETALQKLFNGIAKKYKDRNGGYTRILKLDNRRGDNAPMVIIELV</sequence>
<evidence type="ECO:0000256" key="4">
    <source>
        <dbReference type="HAMAP-Rule" id="MF_01368"/>
    </source>
</evidence>
<dbReference type="GO" id="GO:0003735">
    <property type="term" value="F:structural constituent of ribosome"/>
    <property type="evidence" value="ECO:0007669"/>
    <property type="project" value="InterPro"/>
</dbReference>
<dbReference type="PANTHER" id="PTHR14413">
    <property type="entry name" value="RIBOSOMAL PROTEIN L17"/>
    <property type="match status" value="1"/>
</dbReference>
<comment type="subunit">
    <text evidence="4">Part of the 50S ribosomal subunit. Contacts protein L32.</text>
</comment>
<dbReference type="STRING" id="315358.SERIO_v1c03110"/>
<gene>
    <name evidence="4 6" type="primary">rplQ</name>
    <name evidence="6" type="ORF">SERIO_v1c03110</name>
</gene>
<accession>A0A0H3XHQ8</accession>
<keyword evidence="3 4" id="KW-0687">Ribonucleoprotein</keyword>
<comment type="similarity">
    <text evidence="1 4 5">Belongs to the bacterial ribosomal protein bL17 family.</text>
</comment>
<dbReference type="SUPFAM" id="SSF64263">
    <property type="entry name" value="Prokaryotic ribosomal protein L17"/>
    <property type="match status" value="1"/>
</dbReference>
<evidence type="ECO:0000313" key="6">
    <source>
        <dbReference type="EMBL" id="AKM53895.1"/>
    </source>
</evidence>
<proteinExistence type="inferred from homology"/>
<dbReference type="Pfam" id="PF01196">
    <property type="entry name" value="Ribosomal_L17"/>
    <property type="match status" value="1"/>
</dbReference>
<evidence type="ECO:0000256" key="1">
    <source>
        <dbReference type="ARBA" id="ARBA00008777"/>
    </source>
</evidence>
<dbReference type="Gene3D" id="3.90.1030.10">
    <property type="entry name" value="Ribosomal protein L17"/>
    <property type="match status" value="1"/>
</dbReference>
<dbReference type="PROSITE" id="PS01167">
    <property type="entry name" value="RIBOSOMAL_L17"/>
    <property type="match status" value="1"/>
</dbReference>
<dbReference type="AlphaFoldDB" id="A0A0H3XHQ8"/>
<evidence type="ECO:0000256" key="2">
    <source>
        <dbReference type="ARBA" id="ARBA00022980"/>
    </source>
</evidence>
<keyword evidence="7" id="KW-1185">Reference proteome</keyword>
<dbReference type="PATRIC" id="fig|743698.3.peg.313"/>
<dbReference type="EMBL" id="CP011856">
    <property type="protein sequence ID" value="AKM53895.1"/>
    <property type="molecule type" value="Genomic_DNA"/>
</dbReference>
<dbReference type="HAMAP" id="MF_01368">
    <property type="entry name" value="Ribosomal_bL17"/>
    <property type="match status" value="1"/>
</dbReference>
<reference evidence="6 7" key="1">
    <citation type="journal article" date="2015" name="Genome Biol. Evol.">
        <title>Found and Lost: The Fates of Horizontally Acquired Genes in Arthropod-Symbiotic Spiroplasma.</title>
        <authorList>
            <person name="Lo W.S."/>
            <person name="Gasparich G.E."/>
            <person name="Kuo C.H."/>
        </authorList>
    </citation>
    <scope>NUCLEOTIDE SEQUENCE [LARGE SCALE GENOMIC DNA]</scope>
    <source>
        <strain evidence="7">TDA-040725-5</strain>
    </source>
</reference>
<evidence type="ECO:0000256" key="3">
    <source>
        <dbReference type="ARBA" id="ARBA00023274"/>
    </source>
</evidence>
<dbReference type="KEGG" id="seri:SERIO_v1c03110"/>